<name>A0A6J5QMK7_9CAUD</name>
<accession>A0A6J5QMK7</accession>
<reference evidence="2" key="1">
    <citation type="submission" date="2020-05" db="EMBL/GenBank/DDBJ databases">
        <authorList>
            <person name="Chiriac C."/>
            <person name="Salcher M."/>
            <person name="Ghai R."/>
            <person name="Kavagutti S V."/>
        </authorList>
    </citation>
    <scope>NUCLEOTIDE SEQUENCE</scope>
</reference>
<proteinExistence type="predicted"/>
<dbReference type="EMBL" id="LR797272">
    <property type="protein sequence ID" value="CAB4198667.1"/>
    <property type="molecule type" value="Genomic_DNA"/>
</dbReference>
<sequence>MASITTRETGTTGTAGVTRKNLPLTNTEIDNNFISLNAGKAEVSNNLSDLASASTARTNLGLGTIATQASNSVTITGGAISGITDLAVADGGTGASTAADARTNLGLTIGTNVQAYDADLAAVAALATTGLMARTGAGTATTRTITAGTGVSVTNGDGVSGNPTIANTGVTSFNGATGDVVSSGAVGGGSDSIFYLNGVTVFTSYTLPLNKNAMTAGPVTIGDGVTVTIQDGSVWTIV</sequence>
<dbReference type="EMBL" id="LR797019">
    <property type="protein sequence ID" value="CAB4182085.1"/>
    <property type="molecule type" value="Genomic_DNA"/>
</dbReference>
<evidence type="ECO:0000313" key="2">
    <source>
        <dbReference type="EMBL" id="CAB4182085.1"/>
    </source>
</evidence>
<evidence type="ECO:0000313" key="4">
    <source>
        <dbReference type="EMBL" id="CAB4211557.1"/>
    </source>
</evidence>
<evidence type="ECO:0000313" key="3">
    <source>
        <dbReference type="EMBL" id="CAB4198667.1"/>
    </source>
</evidence>
<evidence type="ECO:0000313" key="1">
    <source>
        <dbReference type="EMBL" id="CAB4170772.1"/>
    </source>
</evidence>
<dbReference type="EMBL" id="LR798454">
    <property type="protein sequence ID" value="CAB5238670.1"/>
    <property type="molecule type" value="Genomic_DNA"/>
</dbReference>
<organism evidence="2">
    <name type="scientific">uncultured Caudovirales phage</name>
    <dbReference type="NCBI Taxonomy" id="2100421"/>
    <lineage>
        <taxon>Viruses</taxon>
        <taxon>Duplodnaviria</taxon>
        <taxon>Heunggongvirae</taxon>
        <taxon>Uroviricota</taxon>
        <taxon>Caudoviricetes</taxon>
        <taxon>Peduoviridae</taxon>
        <taxon>Maltschvirus</taxon>
        <taxon>Maltschvirus maltsch</taxon>
    </lineage>
</organism>
<gene>
    <name evidence="2" type="ORF">UFOVP1066_134</name>
    <name evidence="3" type="ORF">UFOVP1315_203</name>
    <name evidence="4" type="ORF">UFOVP1421_164</name>
    <name evidence="5" type="ORF">UFOVP1525_174</name>
    <name evidence="1" type="ORF">UFOVP909_137</name>
</gene>
<protein>
    <submittedName>
        <fullName evidence="2">Uncharacterized protein</fullName>
    </submittedName>
</protein>
<dbReference type="EMBL" id="LR796861">
    <property type="protein sequence ID" value="CAB4170772.1"/>
    <property type="molecule type" value="Genomic_DNA"/>
</dbReference>
<dbReference type="EMBL" id="LR797375">
    <property type="protein sequence ID" value="CAB4211557.1"/>
    <property type="molecule type" value="Genomic_DNA"/>
</dbReference>
<evidence type="ECO:0000313" key="5">
    <source>
        <dbReference type="EMBL" id="CAB5238670.1"/>
    </source>
</evidence>